<dbReference type="EMBL" id="CP060632">
    <property type="protein sequence ID" value="QNL98879.1"/>
    <property type="molecule type" value="Genomic_DNA"/>
</dbReference>
<accession>A0A7G9FJZ8</accession>
<dbReference type="PANTHER" id="PTHR37423">
    <property type="entry name" value="SOLUBLE LYTIC MUREIN TRANSGLYCOSYLASE-RELATED"/>
    <property type="match status" value="1"/>
</dbReference>
<dbReference type="PROSITE" id="PS00922">
    <property type="entry name" value="TRANSGLYCOSYLASE"/>
    <property type="match status" value="1"/>
</dbReference>
<dbReference type="Proteomes" id="UP000515819">
    <property type="component" value="Chromosome"/>
</dbReference>
<keyword evidence="5" id="KW-1185">Reference proteome</keyword>
<feature type="region of interest" description="Disordered" evidence="2">
    <location>
        <begin position="184"/>
        <end position="213"/>
    </location>
</feature>
<dbReference type="RefSeq" id="WP_283243522.1">
    <property type="nucleotide sequence ID" value="NZ_CP060632.1"/>
</dbReference>
<dbReference type="KEGG" id="wcp:H9Q76_08975"/>
<evidence type="ECO:0000256" key="1">
    <source>
        <dbReference type="ARBA" id="ARBA00007734"/>
    </source>
</evidence>
<comment type="similarity">
    <text evidence="1">Belongs to the transglycosylase Slt family.</text>
</comment>
<dbReference type="InterPro" id="IPR008258">
    <property type="entry name" value="Transglycosylase_SLT_dom_1"/>
</dbReference>
<dbReference type="SUPFAM" id="SSF53955">
    <property type="entry name" value="Lysozyme-like"/>
    <property type="match status" value="1"/>
</dbReference>
<dbReference type="GO" id="GO:0000270">
    <property type="term" value="P:peptidoglycan metabolic process"/>
    <property type="evidence" value="ECO:0007669"/>
    <property type="project" value="InterPro"/>
</dbReference>
<dbReference type="GO" id="GO:0016020">
    <property type="term" value="C:membrane"/>
    <property type="evidence" value="ECO:0007669"/>
    <property type="project" value="InterPro"/>
</dbReference>
<name>A0A7G9FJZ8_9FIRM</name>
<dbReference type="AlphaFoldDB" id="A0A7G9FJZ8"/>
<dbReference type="Pfam" id="PF01464">
    <property type="entry name" value="SLT"/>
    <property type="match status" value="1"/>
</dbReference>
<feature type="domain" description="Transglycosylase SLT" evidence="3">
    <location>
        <begin position="55"/>
        <end position="162"/>
    </location>
</feature>
<organism evidence="4 5">
    <name type="scientific">Wujia chipingensis</name>
    <dbReference type="NCBI Taxonomy" id="2763670"/>
    <lineage>
        <taxon>Bacteria</taxon>
        <taxon>Bacillati</taxon>
        <taxon>Bacillota</taxon>
        <taxon>Clostridia</taxon>
        <taxon>Lachnospirales</taxon>
        <taxon>Lachnospiraceae</taxon>
        <taxon>Wujia</taxon>
    </lineage>
</organism>
<dbReference type="GO" id="GO:0008933">
    <property type="term" value="F:peptidoglycan lytic transglycosylase activity"/>
    <property type="evidence" value="ECO:0007669"/>
    <property type="project" value="InterPro"/>
</dbReference>
<sequence>MVFIEGVGYVNDSSAVATPNHTQSVSETTANFDGMLRTETDKLNQASVTTNLDSIFKEAADKYGVSERLLKAIAYTESGFQANATSSSGAMGIMQLMPSTASAYGVSDPYDAYQNIMGGAAVLKDLLNMFQGNQSLAIAGYNAGCGNVKKYGGVPPFTETQNYVAKVTSLMQTGVSVPANTVTVNPSANTSSNTGTATSENFNTSNEATVSSETAKKNAEILAEIKEIISAISTLTTNQSTYSNTSMQSGLSALNGTSASDFSAGSLLSSYGNPISTILSSLQNVDTTDTDSLQKVLSYAEYQLLTSHYANMVDIISVLGSTSLSSESDSDDSLSHLFELATQQNMRKVINVMGNSTSLL</sequence>
<reference evidence="4 5" key="1">
    <citation type="submission" date="2020-08" db="EMBL/GenBank/DDBJ databases">
        <authorList>
            <person name="Liu C."/>
            <person name="Sun Q."/>
        </authorList>
    </citation>
    <scope>NUCLEOTIDE SEQUENCE [LARGE SCALE GENOMIC DNA]</scope>
    <source>
        <strain evidence="4 5">NSJ-4</strain>
    </source>
</reference>
<evidence type="ECO:0000256" key="2">
    <source>
        <dbReference type="SAM" id="MobiDB-lite"/>
    </source>
</evidence>
<evidence type="ECO:0000313" key="5">
    <source>
        <dbReference type="Proteomes" id="UP000515819"/>
    </source>
</evidence>
<dbReference type="InterPro" id="IPR000189">
    <property type="entry name" value="Transglyc_AS"/>
</dbReference>
<feature type="compositionally biased region" description="Low complexity" evidence="2">
    <location>
        <begin position="185"/>
        <end position="201"/>
    </location>
</feature>
<gene>
    <name evidence="4" type="ORF">H9Q76_08975</name>
</gene>
<protein>
    <submittedName>
        <fullName evidence="4">Lytic transglycosylase domain-containing protein</fullName>
    </submittedName>
</protein>
<evidence type="ECO:0000313" key="4">
    <source>
        <dbReference type="EMBL" id="QNL98879.1"/>
    </source>
</evidence>
<feature type="compositionally biased region" description="Polar residues" evidence="2">
    <location>
        <begin position="202"/>
        <end position="213"/>
    </location>
</feature>
<dbReference type="PANTHER" id="PTHR37423:SF2">
    <property type="entry name" value="MEMBRANE-BOUND LYTIC MUREIN TRANSGLYCOSYLASE C"/>
    <property type="match status" value="1"/>
</dbReference>
<dbReference type="InterPro" id="IPR023346">
    <property type="entry name" value="Lysozyme-like_dom_sf"/>
</dbReference>
<proteinExistence type="inferred from homology"/>
<dbReference type="Gene3D" id="1.10.530.10">
    <property type="match status" value="1"/>
</dbReference>
<evidence type="ECO:0000259" key="3">
    <source>
        <dbReference type="Pfam" id="PF01464"/>
    </source>
</evidence>
<dbReference type="CDD" id="cd00254">
    <property type="entry name" value="LT-like"/>
    <property type="match status" value="1"/>
</dbReference>